<evidence type="ECO:0000256" key="4">
    <source>
        <dbReference type="ARBA" id="ARBA00023284"/>
    </source>
</evidence>
<evidence type="ECO:0000259" key="6">
    <source>
        <dbReference type="PROSITE" id="PS51352"/>
    </source>
</evidence>
<dbReference type="PANTHER" id="PTHR10681">
    <property type="entry name" value="THIOREDOXIN PEROXIDASE"/>
    <property type="match status" value="1"/>
</dbReference>
<feature type="active site" description="Cysteine sulfenic acid (-SOH) intermediate; for peroxidase activity" evidence="5">
    <location>
        <position position="61"/>
    </location>
</feature>
<organism evidence="7 8">
    <name type="scientific">Candidatus Uhrbacteria bacterium CG10_big_fil_rev_8_21_14_0_10_50_16</name>
    <dbReference type="NCBI Taxonomy" id="1975039"/>
    <lineage>
        <taxon>Bacteria</taxon>
        <taxon>Candidatus Uhriibacteriota</taxon>
    </lineage>
</organism>
<dbReference type="GO" id="GO:0033554">
    <property type="term" value="P:cellular response to stress"/>
    <property type="evidence" value="ECO:0007669"/>
    <property type="project" value="TreeGrafter"/>
</dbReference>
<dbReference type="CDD" id="cd03015">
    <property type="entry name" value="PRX_Typ2cys"/>
    <property type="match status" value="1"/>
</dbReference>
<dbReference type="GO" id="GO:0005829">
    <property type="term" value="C:cytosol"/>
    <property type="evidence" value="ECO:0007669"/>
    <property type="project" value="TreeGrafter"/>
</dbReference>
<dbReference type="GO" id="GO:0045454">
    <property type="term" value="P:cell redox homeostasis"/>
    <property type="evidence" value="ECO:0007669"/>
    <property type="project" value="TreeGrafter"/>
</dbReference>
<protein>
    <submittedName>
        <fullName evidence="7">Thioredoxin peroxidase</fullName>
    </submittedName>
</protein>
<dbReference type="PANTHER" id="PTHR10681:SF121">
    <property type="entry name" value="ALKYL HYDROPEROXIDE REDUCTASE C"/>
    <property type="match status" value="1"/>
</dbReference>
<dbReference type="PIRSF" id="PIRSF000239">
    <property type="entry name" value="AHPC"/>
    <property type="match status" value="1"/>
</dbReference>
<dbReference type="AlphaFoldDB" id="A0A2H0RPI8"/>
<reference evidence="7 8" key="1">
    <citation type="submission" date="2017-09" db="EMBL/GenBank/DDBJ databases">
        <title>Depth-based differentiation of microbial function through sediment-hosted aquifers and enrichment of novel symbionts in the deep terrestrial subsurface.</title>
        <authorList>
            <person name="Probst A.J."/>
            <person name="Ladd B."/>
            <person name="Jarett J.K."/>
            <person name="Geller-Mcgrath D.E."/>
            <person name="Sieber C.M."/>
            <person name="Emerson J.B."/>
            <person name="Anantharaman K."/>
            <person name="Thomas B.C."/>
            <person name="Malmstrom R."/>
            <person name="Stieglmeier M."/>
            <person name="Klingl A."/>
            <person name="Woyke T."/>
            <person name="Ryan C.M."/>
            <person name="Banfield J.F."/>
        </authorList>
    </citation>
    <scope>NUCLEOTIDE SEQUENCE [LARGE SCALE GENOMIC DNA]</scope>
    <source>
        <strain evidence="7">CG10_big_fil_rev_8_21_14_0_10_50_16</strain>
    </source>
</reference>
<dbReference type="GO" id="GO:0006979">
    <property type="term" value="P:response to oxidative stress"/>
    <property type="evidence" value="ECO:0007669"/>
    <property type="project" value="TreeGrafter"/>
</dbReference>
<dbReference type="EMBL" id="PCYM01000001">
    <property type="protein sequence ID" value="PIR47904.1"/>
    <property type="molecule type" value="Genomic_DNA"/>
</dbReference>
<accession>A0A2H0RPI8</accession>
<evidence type="ECO:0000313" key="8">
    <source>
        <dbReference type="Proteomes" id="UP000230084"/>
    </source>
</evidence>
<dbReference type="InterPro" id="IPR036249">
    <property type="entry name" value="Thioredoxin-like_sf"/>
</dbReference>
<sequence>MEEETNEDFYFYEPAKVGEPAPEFTLNAVLGNGEFTKISLGGTRETWTVLFFYPLDFTFICPTEITGFSNQCAEFEALNTNVYGCSTDSVHSHKAWLKDLGELKTPLLSDMTHELSEAYGVLIEEEGIALRGTFIIDPEGILQYANIHSNNVGRSIDETLRVLKALQTGELCPVNWEQGKETLGKA</sequence>
<dbReference type="InterPro" id="IPR050217">
    <property type="entry name" value="Peroxiredoxin"/>
</dbReference>
<keyword evidence="2" id="KW-0049">Antioxidant</keyword>
<evidence type="ECO:0000256" key="1">
    <source>
        <dbReference type="ARBA" id="ARBA00022559"/>
    </source>
</evidence>
<evidence type="ECO:0000256" key="3">
    <source>
        <dbReference type="ARBA" id="ARBA00023002"/>
    </source>
</evidence>
<evidence type="ECO:0000313" key="7">
    <source>
        <dbReference type="EMBL" id="PIR47904.1"/>
    </source>
</evidence>
<dbReference type="InterPro" id="IPR000866">
    <property type="entry name" value="AhpC/TSA"/>
</dbReference>
<dbReference type="Gene3D" id="3.40.30.10">
    <property type="entry name" value="Glutaredoxin"/>
    <property type="match status" value="1"/>
</dbReference>
<dbReference type="PROSITE" id="PS51352">
    <property type="entry name" value="THIOREDOXIN_2"/>
    <property type="match status" value="1"/>
</dbReference>
<keyword evidence="4" id="KW-0676">Redox-active center</keyword>
<proteinExistence type="predicted"/>
<feature type="domain" description="Thioredoxin" evidence="6">
    <location>
        <begin position="15"/>
        <end position="168"/>
    </location>
</feature>
<evidence type="ECO:0000256" key="5">
    <source>
        <dbReference type="PIRSR" id="PIRSR000239-1"/>
    </source>
</evidence>
<dbReference type="GO" id="GO:0042744">
    <property type="term" value="P:hydrogen peroxide catabolic process"/>
    <property type="evidence" value="ECO:0007669"/>
    <property type="project" value="TreeGrafter"/>
</dbReference>
<dbReference type="Proteomes" id="UP000230084">
    <property type="component" value="Unassembled WGS sequence"/>
</dbReference>
<dbReference type="Pfam" id="PF00578">
    <property type="entry name" value="AhpC-TSA"/>
    <property type="match status" value="1"/>
</dbReference>
<gene>
    <name evidence="7" type="ORF">COV06_00690</name>
</gene>
<keyword evidence="1 7" id="KW-0575">Peroxidase</keyword>
<dbReference type="InterPro" id="IPR024706">
    <property type="entry name" value="Peroxiredoxin_AhpC-typ"/>
</dbReference>
<name>A0A2H0RPI8_9BACT</name>
<dbReference type="SUPFAM" id="SSF52833">
    <property type="entry name" value="Thioredoxin-like"/>
    <property type="match status" value="1"/>
</dbReference>
<comment type="caution">
    <text evidence="7">The sequence shown here is derived from an EMBL/GenBank/DDBJ whole genome shotgun (WGS) entry which is preliminary data.</text>
</comment>
<dbReference type="InterPro" id="IPR013766">
    <property type="entry name" value="Thioredoxin_domain"/>
</dbReference>
<evidence type="ECO:0000256" key="2">
    <source>
        <dbReference type="ARBA" id="ARBA00022862"/>
    </source>
</evidence>
<keyword evidence="3" id="KW-0560">Oxidoreductase</keyword>
<dbReference type="GO" id="GO:0008379">
    <property type="term" value="F:thioredoxin peroxidase activity"/>
    <property type="evidence" value="ECO:0007669"/>
    <property type="project" value="TreeGrafter"/>
</dbReference>